<dbReference type="InterPro" id="IPR014219">
    <property type="entry name" value="SpoIVB"/>
</dbReference>
<dbReference type="Pfam" id="PF05580">
    <property type="entry name" value="Peptidase_S55"/>
    <property type="match status" value="1"/>
</dbReference>
<feature type="transmembrane region" description="Helical" evidence="1">
    <location>
        <begin position="12"/>
        <end position="32"/>
    </location>
</feature>
<keyword evidence="1" id="KW-0472">Membrane</keyword>
<dbReference type="EC" id="3.4.21.116" evidence="3"/>
<sequence>MWLKKEIKRRLLIPIAAVLIPTLLWCSVSWLLPNNLTLLEGERTEIAMQLPISAKTEESVGVLGVTTKPLADAFHLSLGSSILANPIQAGTTKVTFYLCNAVPIKTIDATVIPKTMLVPVGRTVGVSLDTKGLLVLGTGEVSVNGNETEEPCRGLLKSGDLLLKANGKELINKETFIDVVSQSKGEKIDVLLERRGEQKHISLSPVYSQTEQAFKLGVWVRDSIQGIGTITFYDPKTNQFGALGHGVFDVDTGGLMIIKKGTIISSELTDIVKGKKGEPGELTGIIERDKELGTVRKNTEVGIYGTLNQPDEYSGTALPIGLRQEVKLGKAEILSNIEGEDVIKYEIEIESIGKGSGKDMMIRVTDKRLLEKTGGIVQGMSGSPIIQNGQLIGAVTHVLVNNPEQGYGTFIESMLGEMNKK</sequence>
<dbReference type="NCBIfam" id="TIGR02860">
    <property type="entry name" value="spore_IV_B"/>
    <property type="match status" value="1"/>
</dbReference>
<dbReference type="EMBL" id="FQUA01000003">
    <property type="protein sequence ID" value="SHE50223.1"/>
    <property type="molecule type" value="Genomic_DNA"/>
</dbReference>
<proteinExistence type="predicted"/>
<keyword evidence="1" id="KW-1133">Transmembrane helix</keyword>
<dbReference type="Proteomes" id="UP000184204">
    <property type="component" value="Unassembled WGS sequence"/>
</dbReference>
<keyword evidence="5" id="KW-1185">Reference proteome</keyword>
<protein>
    <submittedName>
        <fullName evidence="3">SpoIVB peptidase</fullName>
        <ecNumber evidence="3">3.4.21.116</ecNumber>
    </submittedName>
    <submittedName>
        <fullName evidence="4">Stage IV sporulation protein B</fullName>
    </submittedName>
</protein>
<evidence type="ECO:0000313" key="3">
    <source>
        <dbReference type="EMBL" id="AMJ42045.1"/>
    </source>
</evidence>
<accession>A0A0X8VBP7</accession>
<dbReference type="PROSITE" id="PS51494">
    <property type="entry name" value="SPOIVB"/>
    <property type="match status" value="1"/>
</dbReference>
<dbReference type="InterPro" id="IPR008763">
    <property type="entry name" value="Peptidase_S55"/>
</dbReference>
<organism evidence="4 6">
    <name type="scientific">Anaerotignum propionicum DSM 1682</name>
    <dbReference type="NCBI Taxonomy" id="991789"/>
    <lineage>
        <taxon>Bacteria</taxon>
        <taxon>Bacillati</taxon>
        <taxon>Bacillota</taxon>
        <taxon>Clostridia</taxon>
        <taxon>Lachnospirales</taxon>
        <taxon>Anaerotignaceae</taxon>
        <taxon>Anaerotignum</taxon>
    </lineage>
</organism>
<dbReference type="KEGG" id="cpro:CPRO_24970"/>
<name>A0A0X8VBP7_ANAPI</name>
<reference evidence="4" key="3">
    <citation type="submission" date="2016-11" db="EMBL/GenBank/DDBJ databases">
        <authorList>
            <person name="Varghese N."/>
            <person name="Submissions S."/>
        </authorList>
    </citation>
    <scope>NUCLEOTIDE SEQUENCE</scope>
    <source>
        <strain evidence="4">DSM 1682</strain>
    </source>
</reference>
<dbReference type="OrthoDB" id="9765242at2"/>
<dbReference type="SUPFAM" id="SSF50156">
    <property type="entry name" value="PDZ domain-like"/>
    <property type="match status" value="1"/>
</dbReference>
<evidence type="ECO:0000256" key="1">
    <source>
        <dbReference type="SAM" id="Phobius"/>
    </source>
</evidence>
<dbReference type="GO" id="GO:0016787">
    <property type="term" value="F:hydrolase activity"/>
    <property type="evidence" value="ECO:0007669"/>
    <property type="project" value="UniProtKB-KW"/>
</dbReference>
<evidence type="ECO:0000313" key="5">
    <source>
        <dbReference type="Proteomes" id="UP000068026"/>
    </source>
</evidence>
<keyword evidence="1" id="KW-0812">Transmembrane</keyword>
<reference evidence="3 5" key="1">
    <citation type="journal article" date="2016" name="Genome Announc.">
        <title>Complete Genome Sequence of the Amino Acid-Fermenting Clostridium propionicum X2 (DSM 1682).</title>
        <authorList>
            <person name="Poehlein A."/>
            <person name="Schlien K."/>
            <person name="Chowdhury N.P."/>
            <person name="Gottschalk G."/>
            <person name="Buckel W."/>
            <person name="Daniel R."/>
        </authorList>
    </citation>
    <scope>NUCLEOTIDE SEQUENCE [LARGE SCALE GENOMIC DNA]</scope>
    <source>
        <strain evidence="3 5">X2</strain>
    </source>
</reference>
<reference evidence="6" key="4">
    <citation type="submission" date="2016-11" db="EMBL/GenBank/DDBJ databases">
        <authorList>
            <person name="Jaros S."/>
            <person name="Januszkiewicz K."/>
            <person name="Wedrychowicz H."/>
        </authorList>
    </citation>
    <scope>NUCLEOTIDE SEQUENCE [LARGE SCALE GENOMIC DNA]</scope>
    <source>
        <strain evidence="6">DSM 1682</strain>
    </source>
</reference>
<dbReference type="RefSeq" id="WP_066052235.1">
    <property type="nucleotide sequence ID" value="NZ_CP014223.1"/>
</dbReference>
<feature type="domain" description="Peptidase S55" evidence="2">
    <location>
        <begin position="197"/>
        <end position="421"/>
    </location>
</feature>
<dbReference type="EMBL" id="CP014223">
    <property type="protein sequence ID" value="AMJ42045.1"/>
    <property type="molecule type" value="Genomic_DNA"/>
</dbReference>
<evidence type="ECO:0000313" key="6">
    <source>
        <dbReference type="Proteomes" id="UP000184204"/>
    </source>
</evidence>
<dbReference type="Gene3D" id="2.30.42.10">
    <property type="match status" value="1"/>
</dbReference>
<dbReference type="Proteomes" id="UP000068026">
    <property type="component" value="Chromosome"/>
</dbReference>
<dbReference type="InterPro" id="IPR036034">
    <property type="entry name" value="PDZ_sf"/>
</dbReference>
<dbReference type="AlphaFoldDB" id="A0A0X8VBP7"/>
<evidence type="ECO:0000259" key="2">
    <source>
        <dbReference type="PROSITE" id="PS51494"/>
    </source>
</evidence>
<evidence type="ECO:0000313" key="4">
    <source>
        <dbReference type="EMBL" id="SHE50223.1"/>
    </source>
</evidence>
<keyword evidence="3" id="KW-0378">Hydrolase</keyword>
<reference evidence="5" key="2">
    <citation type="submission" date="2016-01" db="EMBL/GenBank/DDBJ databases">
        <authorList>
            <person name="Poehlein A."/>
            <person name="Schlien K."/>
            <person name="Gottschalk G."/>
            <person name="Buckel W."/>
            <person name="Daniel R."/>
        </authorList>
    </citation>
    <scope>NUCLEOTIDE SEQUENCE [LARGE SCALE GENOMIC DNA]</scope>
    <source>
        <strain evidence="5">X2</strain>
    </source>
</reference>
<gene>
    <name evidence="3" type="primary">spoIVB</name>
    <name evidence="3" type="ORF">CPRO_24970</name>
    <name evidence="4" type="ORF">SAMN02745151_00866</name>
</gene>